<dbReference type="EMBL" id="BGPR01016804">
    <property type="protein sequence ID" value="GBN74187.1"/>
    <property type="molecule type" value="Genomic_DNA"/>
</dbReference>
<reference evidence="1 2" key="1">
    <citation type="journal article" date="2019" name="Sci. Rep.">
        <title>Orb-weaving spider Araneus ventricosus genome elucidates the spidroin gene catalogue.</title>
        <authorList>
            <person name="Kono N."/>
            <person name="Nakamura H."/>
            <person name="Ohtoshi R."/>
            <person name="Moran D.A.P."/>
            <person name="Shinohara A."/>
            <person name="Yoshida Y."/>
            <person name="Fujiwara M."/>
            <person name="Mori M."/>
            <person name="Tomita M."/>
            <person name="Arakawa K."/>
        </authorList>
    </citation>
    <scope>NUCLEOTIDE SEQUENCE [LARGE SCALE GENOMIC DNA]</scope>
</reference>
<keyword evidence="2" id="KW-1185">Reference proteome</keyword>
<gene>
    <name evidence="1" type="ORF">AVEN_111372_1</name>
</gene>
<sequence>MQKNLNLKDSCPKIEKKRSSQTTLFRFQSVNDSVQVNLTPGMKFSCTSLRFFKSSTFLYPREQSPISTAYWALDWDPNPTTCA</sequence>
<proteinExistence type="predicted"/>
<organism evidence="1 2">
    <name type="scientific">Araneus ventricosus</name>
    <name type="common">Orbweaver spider</name>
    <name type="synonym">Epeira ventricosa</name>
    <dbReference type="NCBI Taxonomy" id="182803"/>
    <lineage>
        <taxon>Eukaryota</taxon>
        <taxon>Metazoa</taxon>
        <taxon>Ecdysozoa</taxon>
        <taxon>Arthropoda</taxon>
        <taxon>Chelicerata</taxon>
        <taxon>Arachnida</taxon>
        <taxon>Araneae</taxon>
        <taxon>Araneomorphae</taxon>
        <taxon>Entelegynae</taxon>
        <taxon>Araneoidea</taxon>
        <taxon>Araneidae</taxon>
        <taxon>Araneus</taxon>
    </lineage>
</organism>
<accession>A0A4Y2REK9</accession>
<dbReference type="AlphaFoldDB" id="A0A4Y2REK9"/>
<comment type="caution">
    <text evidence="1">The sequence shown here is derived from an EMBL/GenBank/DDBJ whole genome shotgun (WGS) entry which is preliminary data.</text>
</comment>
<evidence type="ECO:0000313" key="2">
    <source>
        <dbReference type="Proteomes" id="UP000499080"/>
    </source>
</evidence>
<evidence type="ECO:0000313" key="1">
    <source>
        <dbReference type="EMBL" id="GBN74187.1"/>
    </source>
</evidence>
<dbReference type="Proteomes" id="UP000499080">
    <property type="component" value="Unassembled WGS sequence"/>
</dbReference>
<name>A0A4Y2REK9_ARAVE</name>
<protein>
    <submittedName>
        <fullName evidence="1">Uncharacterized protein</fullName>
    </submittedName>
</protein>